<evidence type="ECO:0000256" key="7">
    <source>
        <dbReference type="ARBA" id="ARBA00022842"/>
    </source>
</evidence>
<dbReference type="Gene3D" id="3.30.70.240">
    <property type="match status" value="1"/>
</dbReference>
<keyword evidence="5 9" id="KW-0255">Endonuclease</keyword>
<feature type="binding site" evidence="9">
    <location>
        <position position="12"/>
    </location>
    <ligand>
        <name>Mg(2+)</name>
        <dbReference type="ChEBI" id="CHEBI:18420"/>
        <note>catalytic</note>
    </ligand>
</feature>
<evidence type="ECO:0000256" key="3">
    <source>
        <dbReference type="ARBA" id="ARBA00022722"/>
    </source>
</evidence>
<accession>A0A4R6UCJ9</accession>
<dbReference type="OrthoDB" id="9798176at2"/>
<dbReference type="Pfam" id="PF09827">
    <property type="entry name" value="CRISPR_Cas2"/>
    <property type="match status" value="1"/>
</dbReference>
<keyword evidence="6 9" id="KW-0378">Hydrolase</keyword>
<evidence type="ECO:0000256" key="8">
    <source>
        <dbReference type="ARBA" id="ARBA00023118"/>
    </source>
</evidence>
<name>A0A4R6UCJ9_9BURK</name>
<dbReference type="NCBIfam" id="TIGR01573">
    <property type="entry name" value="cas2"/>
    <property type="match status" value="1"/>
</dbReference>
<evidence type="ECO:0000313" key="11">
    <source>
        <dbReference type="Proteomes" id="UP000295510"/>
    </source>
</evidence>
<dbReference type="GO" id="GO:0051607">
    <property type="term" value="P:defense response to virus"/>
    <property type="evidence" value="ECO:0007669"/>
    <property type="project" value="UniProtKB-UniRule"/>
</dbReference>
<sequence>MAQRGLYLVCYDVSSNRQRVKVQRYLAQYRVSGQKSVCECLMTPGEVIDCLAQLRAMIDLQTDRVHMLALDPRMPREGWGKGRPWDGGPLMVV</sequence>
<dbReference type="GO" id="GO:0046872">
    <property type="term" value="F:metal ion binding"/>
    <property type="evidence" value="ECO:0007669"/>
    <property type="project" value="UniProtKB-UniRule"/>
</dbReference>
<comment type="caution">
    <text evidence="10">The sequence shown here is derived from an EMBL/GenBank/DDBJ whole genome shotgun (WGS) entry which is preliminary data.</text>
</comment>
<dbReference type="InterPro" id="IPR021127">
    <property type="entry name" value="CRISPR_associated_Cas2"/>
</dbReference>
<evidence type="ECO:0000256" key="9">
    <source>
        <dbReference type="HAMAP-Rule" id="MF_01471"/>
    </source>
</evidence>
<protein>
    <recommendedName>
        <fullName evidence="9">CRISPR-associated endoribonuclease Cas2</fullName>
        <ecNumber evidence="9">3.1.-.-</ecNumber>
    </recommendedName>
</protein>
<dbReference type="EMBL" id="SNYL01000003">
    <property type="protein sequence ID" value="TDQ44381.1"/>
    <property type="molecule type" value="Genomic_DNA"/>
</dbReference>
<comment type="cofactor">
    <cofactor evidence="1 9">
        <name>Mg(2+)</name>
        <dbReference type="ChEBI" id="CHEBI:18420"/>
    </cofactor>
</comment>
<dbReference type="CDD" id="cd09725">
    <property type="entry name" value="Cas2_I_II_III"/>
    <property type="match status" value="1"/>
</dbReference>
<dbReference type="HAMAP" id="MF_01471">
    <property type="entry name" value="Cas2"/>
    <property type="match status" value="1"/>
</dbReference>
<keyword evidence="7 9" id="KW-0460">Magnesium</keyword>
<comment type="subunit">
    <text evidence="9">Homodimer, forms a heterotetramer with a Cas1 homodimer.</text>
</comment>
<dbReference type="Proteomes" id="UP000295510">
    <property type="component" value="Unassembled WGS sequence"/>
</dbReference>
<evidence type="ECO:0000256" key="1">
    <source>
        <dbReference type="ARBA" id="ARBA00001946"/>
    </source>
</evidence>
<evidence type="ECO:0000256" key="5">
    <source>
        <dbReference type="ARBA" id="ARBA00022759"/>
    </source>
</evidence>
<dbReference type="RefSeq" id="WP_133595982.1">
    <property type="nucleotide sequence ID" value="NZ_SNYL01000003.1"/>
</dbReference>
<keyword evidence="3 9" id="KW-0540">Nuclease</keyword>
<reference evidence="10 11" key="1">
    <citation type="submission" date="2019-03" db="EMBL/GenBank/DDBJ databases">
        <title>Genomic Encyclopedia of Type Strains, Phase IV (KMG-IV): sequencing the most valuable type-strain genomes for metagenomic binning, comparative biology and taxonomic classification.</title>
        <authorList>
            <person name="Goeker M."/>
        </authorList>
    </citation>
    <scope>NUCLEOTIDE SEQUENCE [LARGE SCALE GENOMIC DNA]</scope>
    <source>
        <strain evidence="10 11">DSM 19605</strain>
    </source>
</reference>
<evidence type="ECO:0000256" key="2">
    <source>
        <dbReference type="ARBA" id="ARBA00009959"/>
    </source>
</evidence>
<dbReference type="GO" id="GO:0016787">
    <property type="term" value="F:hydrolase activity"/>
    <property type="evidence" value="ECO:0007669"/>
    <property type="project" value="UniProtKB-KW"/>
</dbReference>
<gene>
    <name evidence="9" type="primary">cas2</name>
    <name evidence="10" type="ORF">DFR43_103125</name>
</gene>
<evidence type="ECO:0000256" key="6">
    <source>
        <dbReference type="ARBA" id="ARBA00022801"/>
    </source>
</evidence>
<dbReference type="GO" id="GO:0043571">
    <property type="term" value="P:maintenance of CRISPR repeat elements"/>
    <property type="evidence" value="ECO:0007669"/>
    <property type="project" value="UniProtKB-UniRule"/>
</dbReference>
<evidence type="ECO:0000313" key="10">
    <source>
        <dbReference type="EMBL" id="TDQ44381.1"/>
    </source>
</evidence>
<dbReference type="PANTHER" id="PTHR34405">
    <property type="entry name" value="CRISPR-ASSOCIATED ENDORIBONUCLEASE CAS2"/>
    <property type="match status" value="1"/>
</dbReference>
<evidence type="ECO:0000256" key="4">
    <source>
        <dbReference type="ARBA" id="ARBA00022723"/>
    </source>
</evidence>
<comment type="similarity">
    <text evidence="2 9">Belongs to the CRISPR-associated endoribonuclease Cas2 protein family.</text>
</comment>
<dbReference type="EC" id="3.1.-.-" evidence="9"/>
<keyword evidence="8 9" id="KW-0051">Antiviral defense</keyword>
<organism evidence="10 11">
    <name type="scientific">Tepidicella xavieri</name>
    <dbReference type="NCBI Taxonomy" id="360241"/>
    <lineage>
        <taxon>Bacteria</taxon>
        <taxon>Pseudomonadati</taxon>
        <taxon>Pseudomonadota</taxon>
        <taxon>Betaproteobacteria</taxon>
        <taxon>Burkholderiales</taxon>
        <taxon>Tepidicella</taxon>
    </lineage>
</organism>
<keyword evidence="11" id="KW-1185">Reference proteome</keyword>
<dbReference type="AlphaFoldDB" id="A0A4R6UCJ9"/>
<dbReference type="PANTHER" id="PTHR34405:SF3">
    <property type="entry name" value="CRISPR-ASSOCIATED ENDORIBONUCLEASE CAS2 3"/>
    <property type="match status" value="1"/>
</dbReference>
<comment type="function">
    <text evidence="9">CRISPR (clustered regularly interspaced short palindromic repeat), is an adaptive immune system that provides protection against mobile genetic elements (viruses, transposable elements and conjugative plasmids). CRISPR clusters contain sequences complementary to antecedent mobile elements and target invading nucleic acids. CRISPR clusters are transcribed and processed into CRISPR RNA (crRNA). Functions as a ssRNA-specific endoribonuclease. Involved in the integration of spacer DNA into the CRISPR cassette.</text>
</comment>
<dbReference type="SUPFAM" id="SSF143430">
    <property type="entry name" value="TTP0101/SSO1404-like"/>
    <property type="match status" value="1"/>
</dbReference>
<dbReference type="InterPro" id="IPR019199">
    <property type="entry name" value="Virulence_VapD/CRISPR_Cas2"/>
</dbReference>
<dbReference type="GO" id="GO:0004521">
    <property type="term" value="F:RNA endonuclease activity"/>
    <property type="evidence" value="ECO:0007669"/>
    <property type="project" value="InterPro"/>
</dbReference>
<proteinExistence type="inferred from homology"/>
<keyword evidence="4 9" id="KW-0479">Metal-binding</keyword>